<accession>A0ABY5PUH5</accession>
<dbReference type="Proteomes" id="UP001057738">
    <property type="component" value="Chromosome"/>
</dbReference>
<proteinExistence type="predicted"/>
<sequence>MGRLWDKYTGTRYPDSGVAPRPTMELREALLALNGQDVPFRIRYAFPKEKADLVAEWRVLKPASGSGLSRKQVELRLKIRMRFVPLQREVRTLDEQVQVTWVGDPPKLAVSRESGSGPAPRVAREWTYEKGPDGRRRKVETFRFDSRDMKNPLRDMVLGAGWTWRGVVYRF</sequence>
<organism evidence="1 2">
    <name type="scientific">Streptomyces yangpuensis</name>
    <dbReference type="NCBI Taxonomy" id="1648182"/>
    <lineage>
        <taxon>Bacteria</taxon>
        <taxon>Bacillati</taxon>
        <taxon>Actinomycetota</taxon>
        <taxon>Actinomycetes</taxon>
        <taxon>Kitasatosporales</taxon>
        <taxon>Streptomycetaceae</taxon>
        <taxon>Streptomyces</taxon>
    </lineage>
</organism>
<dbReference type="GeneID" id="95573840"/>
<gene>
    <name evidence="1" type="ORF">NRK68_10215</name>
</gene>
<dbReference type="EMBL" id="CP102514">
    <property type="protein sequence ID" value="UUY47560.1"/>
    <property type="molecule type" value="Genomic_DNA"/>
</dbReference>
<keyword evidence="2" id="KW-1185">Reference proteome</keyword>
<name>A0ABY5PUH5_9ACTN</name>
<reference evidence="1" key="1">
    <citation type="submission" date="2022-08" db="EMBL/GenBank/DDBJ databases">
        <authorList>
            <person name="Tian L."/>
        </authorList>
    </citation>
    <scope>NUCLEOTIDE SEQUENCE</scope>
    <source>
        <strain evidence="1">CM253</strain>
    </source>
</reference>
<protein>
    <submittedName>
        <fullName evidence="1">Uncharacterized protein</fullName>
    </submittedName>
</protein>
<evidence type="ECO:0000313" key="1">
    <source>
        <dbReference type="EMBL" id="UUY47560.1"/>
    </source>
</evidence>
<evidence type="ECO:0000313" key="2">
    <source>
        <dbReference type="Proteomes" id="UP001057738"/>
    </source>
</evidence>
<dbReference type="RefSeq" id="WP_183065122.1">
    <property type="nucleotide sequence ID" value="NZ_CP102514.1"/>
</dbReference>